<evidence type="ECO:0000313" key="2">
    <source>
        <dbReference type="EMBL" id="CAE8599575.1"/>
    </source>
</evidence>
<sequence>DNAVDRMANLFHMAPEAAADMLELLMIKPVVADPGRHPIRTRASLWGLFYGRSMRCSYQADAVKKGSLRCPEWRFDSTKGDDKHLKDQPELAWHLDLVKIPSETEERREYVDDVDTKAVLLPNILDIDIFMALSCTRQAHSRIFAKMAVQGIIYCLWDQIMIPTVYVRLLSGSIDLFVQASWGLTNVGEPGQLEDTNAPTHAPMFWSIVTAGLCRDIFNLGWWYSAHHQKWKSHYSAFRKWQEDASADRPPSLHALWRPQAFWNSSIVVTELPLHIGKALFIWDLRAQHVGVMTEAQQALLTAITLLQFFKLVYMLRLTHCGKKVTTIMSAFFSGAISEMFVVTSLFFGSVCLAFAMLKRKGTATWSGLYLYRGLLFGDGDALDYMGLDPKEGSDGSGVRTSLTLAATLLFNVVILNLTVAVYSSEYDRLEREAELHFQRERAKYCCELLLGVQKLRLRSDGSDRWKLTLLKALALLAGLSGLALHSDRIGHHPSVKDLWSLRFLSAGLIAFAQVSLTTIFMTSSWFPQREDGQEGPENEHFLWICHRSDYNEDQFSSDELDKMVVSNIVDERIGRMETRMEQKFSQHISRLDEKFDSLSGQVDSKLTCLGDQMAKLLQLQLQALEAQPQKQCLEKAADSEPLSQ</sequence>
<proteinExistence type="predicted"/>
<keyword evidence="1" id="KW-1133">Transmembrane helix</keyword>
<dbReference type="EMBL" id="CAJNNV010011270">
    <property type="protein sequence ID" value="CAE8599575.1"/>
    <property type="molecule type" value="Genomic_DNA"/>
</dbReference>
<keyword evidence="1" id="KW-0472">Membrane</keyword>
<name>A0A813EMJ1_POLGL</name>
<accession>A0A813EMJ1</accession>
<gene>
    <name evidence="2" type="ORF">PGLA1383_LOCUS17921</name>
</gene>
<feature type="transmembrane region" description="Helical" evidence="1">
    <location>
        <begin position="299"/>
        <end position="316"/>
    </location>
</feature>
<dbReference type="AlphaFoldDB" id="A0A813EMJ1"/>
<feature type="transmembrane region" description="Helical" evidence="1">
    <location>
        <begin position="505"/>
        <end position="527"/>
    </location>
</feature>
<reference evidence="2" key="1">
    <citation type="submission" date="2021-02" db="EMBL/GenBank/DDBJ databases">
        <authorList>
            <person name="Dougan E. K."/>
            <person name="Rhodes N."/>
            <person name="Thang M."/>
            <person name="Chan C."/>
        </authorList>
    </citation>
    <scope>NUCLEOTIDE SEQUENCE</scope>
</reference>
<organism evidence="2 3">
    <name type="scientific">Polarella glacialis</name>
    <name type="common">Dinoflagellate</name>
    <dbReference type="NCBI Taxonomy" id="89957"/>
    <lineage>
        <taxon>Eukaryota</taxon>
        <taxon>Sar</taxon>
        <taxon>Alveolata</taxon>
        <taxon>Dinophyceae</taxon>
        <taxon>Suessiales</taxon>
        <taxon>Suessiaceae</taxon>
        <taxon>Polarella</taxon>
    </lineage>
</organism>
<dbReference type="OrthoDB" id="433196at2759"/>
<feature type="transmembrane region" description="Helical" evidence="1">
    <location>
        <begin position="328"/>
        <end position="358"/>
    </location>
</feature>
<evidence type="ECO:0000313" key="3">
    <source>
        <dbReference type="Proteomes" id="UP000654075"/>
    </source>
</evidence>
<feature type="transmembrane region" description="Helical" evidence="1">
    <location>
        <begin position="403"/>
        <end position="423"/>
    </location>
</feature>
<comment type="caution">
    <text evidence="2">The sequence shown here is derived from an EMBL/GenBank/DDBJ whole genome shotgun (WGS) entry which is preliminary data.</text>
</comment>
<protein>
    <submittedName>
        <fullName evidence="2">Uncharacterized protein</fullName>
    </submittedName>
</protein>
<keyword evidence="1" id="KW-0812">Transmembrane</keyword>
<dbReference type="Proteomes" id="UP000654075">
    <property type="component" value="Unassembled WGS sequence"/>
</dbReference>
<feature type="non-terminal residue" evidence="2">
    <location>
        <position position="1"/>
    </location>
</feature>
<keyword evidence="3" id="KW-1185">Reference proteome</keyword>
<evidence type="ECO:0000256" key="1">
    <source>
        <dbReference type="SAM" id="Phobius"/>
    </source>
</evidence>